<feature type="non-terminal residue" evidence="2">
    <location>
        <position position="1"/>
    </location>
</feature>
<feature type="compositionally biased region" description="Polar residues" evidence="1">
    <location>
        <begin position="144"/>
        <end position="156"/>
    </location>
</feature>
<proteinExistence type="predicted"/>
<keyword evidence="3" id="KW-1185">Reference proteome</keyword>
<evidence type="ECO:0000313" key="3">
    <source>
        <dbReference type="Proteomes" id="UP001189429"/>
    </source>
</evidence>
<comment type="caution">
    <text evidence="2">The sequence shown here is derived from an EMBL/GenBank/DDBJ whole genome shotgun (WGS) entry which is preliminary data.</text>
</comment>
<evidence type="ECO:0000256" key="1">
    <source>
        <dbReference type="SAM" id="MobiDB-lite"/>
    </source>
</evidence>
<feature type="non-terminal residue" evidence="2">
    <location>
        <position position="188"/>
    </location>
</feature>
<feature type="compositionally biased region" description="Low complexity" evidence="1">
    <location>
        <begin position="50"/>
        <end position="63"/>
    </location>
</feature>
<dbReference type="Proteomes" id="UP001189429">
    <property type="component" value="Unassembled WGS sequence"/>
</dbReference>
<feature type="region of interest" description="Disordered" evidence="1">
    <location>
        <begin position="144"/>
        <end position="188"/>
    </location>
</feature>
<organism evidence="2 3">
    <name type="scientific">Prorocentrum cordatum</name>
    <dbReference type="NCBI Taxonomy" id="2364126"/>
    <lineage>
        <taxon>Eukaryota</taxon>
        <taxon>Sar</taxon>
        <taxon>Alveolata</taxon>
        <taxon>Dinophyceae</taxon>
        <taxon>Prorocentrales</taxon>
        <taxon>Prorocentraceae</taxon>
        <taxon>Prorocentrum</taxon>
    </lineage>
</organism>
<accession>A0ABN9X2F4</accession>
<name>A0ABN9X2F4_9DINO</name>
<reference evidence="2" key="1">
    <citation type="submission" date="2023-10" db="EMBL/GenBank/DDBJ databases">
        <authorList>
            <person name="Chen Y."/>
            <person name="Shah S."/>
            <person name="Dougan E. K."/>
            <person name="Thang M."/>
            <person name="Chan C."/>
        </authorList>
    </citation>
    <scope>NUCLEOTIDE SEQUENCE [LARGE SCALE GENOMIC DNA]</scope>
</reference>
<feature type="region of interest" description="Disordered" evidence="1">
    <location>
        <begin position="50"/>
        <end position="112"/>
    </location>
</feature>
<feature type="compositionally biased region" description="Low complexity" evidence="1">
    <location>
        <begin position="165"/>
        <end position="176"/>
    </location>
</feature>
<evidence type="ECO:0000313" key="2">
    <source>
        <dbReference type="EMBL" id="CAK0893454.1"/>
    </source>
</evidence>
<feature type="compositionally biased region" description="Low complexity" evidence="1">
    <location>
        <begin position="75"/>
        <end position="93"/>
    </location>
</feature>
<feature type="compositionally biased region" description="Basic residues" evidence="1">
    <location>
        <begin position="64"/>
        <end position="74"/>
    </location>
</feature>
<feature type="compositionally biased region" description="Basic residues" evidence="1">
    <location>
        <begin position="94"/>
        <end position="106"/>
    </location>
</feature>
<gene>
    <name evidence="2" type="ORF">PCOR1329_LOCUS72784</name>
</gene>
<sequence length="188" mass="21094">VATSSTLSARPRCSPCLRSISRLAASGCRQVRRATFKGYVLRYRAIPSPSAARRSSSTTPSRTGCRRRRTRGSARRSCCPSSSASPPSCMRSSRISRPRSSRRRARPPMPTRSWGKQAVLNLLILLLFLWRSYLSWASIRRSWTPSRASQKPTTKPNMKRRSERTSTWTGSSTTSRVASGWTSWSPVK</sequence>
<dbReference type="EMBL" id="CAUYUJ010019751">
    <property type="protein sequence ID" value="CAK0893454.1"/>
    <property type="molecule type" value="Genomic_DNA"/>
</dbReference>
<protein>
    <submittedName>
        <fullName evidence="2">Uncharacterized protein</fullName>
    </submittedName>
</protein>